<comment type="caution">
    <text evidence="2">The sequence shown here is derived from an EMBL/GenBank/DDBJ whole genome shotgun (WGS) entry which is preliminary data.</text>
</comment>
<dbReference type="Pfam" id="PF17765">
    <property type="entry name" value="MLTR_LBD"/>
    <property type="match status" value="1"/>
</dbReference>
<dbReference type="Proteomes" id="UP001549257">
    <property type="component" value="Unassembled WGS sequence"/>
</dbReference>
<reference evidence="2 3" key="1">
    <citation type="submission" date="2024-06" db="EMBL/GenBank/DDBJ databases">
        <title>Sorghum-associated microbial communities from plants grown in Nebraska, USA.</title>
        <authorList>
            <person name="Schachtman D."/>
        </authorList>
    </citation>
    <scope>NUCLEOTIDE SEQUENCE [LARGE SCALE GENOMIC DNA]</scope>
    <source>
        <strain evidence="2 3">2857</strain>
    </source>
</reference>
<evidence type="ECO:0000313" key="3">
    <source>
        <dbReference type="Proteomes" id="UP001549257"/>
    </source>
</evidence>
<protein>
    <recommendedName>
        <fullName evidence="1">MmyB-like transcription regulator ligand binding domain-containing protein</fullName>
    </recommendedName>
</protein>
<dbReference type="PANTHER" id="PTHR35010">
    <property type="entry name" value="BLL4672 PROTEIN-RELATED"/>
    <property type="match status" value="1"/>
</dbReference>
<keyword evidence="3" id="KW-1185">Reference proteome</keyword>
<dbReference type="InterPro" id="IPR041413">
    <property type="entry name" value="MLTR_LBD"/>
</dbReference>
<dbReference type="Gene3D" id="3.30.450.180">
    <property type="match status" value="1"/>
</dbReference>
<name>A0ABV2QSR3_9MICO</name>
<organism evidence="2 3">
    <name type="scientific">Conyzicola nivalis</name>
    <dbReference type="NCBI Taxonomy" id="1477021"/>
    <lineage>
        <taxon>Bacteria</taxon>
        <taxon>Bacillati</taxon>
        <taxon>Actinomycetota</taxon>
        <taxon>Actinomycetes</taxon>
        <taxon>Micrococcales</taxon>
        <taxon>Microbacteriaceae</taxon>
        <taxon>Conyzicola</taxon>
    </lineage>
</organism>
<evidence type="ECO:0000259" key="1">
    <source>
        <dbReference type="Pfam" id="PF17765"/>
    </source>
</evidence>
<evidence type="ECO:0000313" key="2">
    <source>
        <dbReference type="EMBL" id="MET4584111.1"/>
    </source>
</evidence>
<gene>
    <name evidence="2" type="ORF">ABIE21_003649</name>
</gene>
<dbReference type="PANTHER" id="PTHR35010:SF2">
    <property type="entry name" value="BLL4672 PROTEIN"/>
    <property type="match status" value="1"/>
</dbReference>
<feature type="domain" description="MmyB-like transcription regulator ligand binding" evidence="1">
    <location>
        <begin position="24"/>
        <end position="182"/>
    </location>
</feature>
<dbReference type="RefSeq" id="WP_354026275.1">
    <property type="nucleotide sequence ID" value="NZ_JBEPSJ010000006.1"/>
</dbReference>
<sequence>MMNFSGRDDRTPTYMESGMVSGEGVVEFLHSWDGVAATLIDRHLNVSGSSRLAEALFPSLRMGTNLAREMFLEVIPRRAYASAEDLSYQVVAALHASLAWHEDDAEFEKIVGELSAMSRAFSTAWAADRQQLRPHGVLQATHQSAGELTIRYQLLELAGGSNAILIVWRGADPESEHALKQLVLAS</sequence>
<dbReference type="EMBL" id="JBEPSJ010000006">
    <property type="protein sequence ID" value="MET4584111.1"/>
    <property type="molecule type" value="Genomic_DNA"/>
</dbReference>
<accession>A0ABV2QSR3</accession>
<proteinExistence type="predicted"/>